<feature type="transmembrane region" description="Helical" evidence="7">
    <location>
        <begin position="109"/>
        <end position="130"/>
    </location>
</feature>
<dbReference type="PANTHER" id="PTHR33048">
    <property type="entry name" value="PTH11-LIKE INTEGRAL MEMBRANE PROTEIN (AFU_ORTHOLOGUE AFUA_5G11245)"/>
    <property type="match status" value="1"/>
</dbReference>
<comment type="similarity">
    <text evidence="5">Belongs to the SAT4 family.</text>
</comment>
<proteinExistence type="inferred from homology"/>
<keyword evidence="2 7" id="KW-0812">Transmembrane</keyword>
<evidence type="ECO:0000256" key="1">
    <source>
        <dbReference type="ARBA" id="ARBA00004141"/>
    </source>
</evidence>
<evidence type="ECO:0000256" key="2">
    <source>
        <dbReference type="ARBA" id="ARBA00022692"/>
    </source>
</evidence>
<protein>
    <recommendedName>
        <fullName evidence="8">Rhodopsin domain-containing protein</fullName>
    </recommendedName>
</protein>
<evidence type="ECO:0000256" key="5">
    <source>
        <dbReference type="ARBA" id="ARBA00038359"/>
    </source>
</evidence>
<feature type="region of interest" description="Disordered" evidence="6">
    <location>
        <begin position="277"/>
        <end position="308"/>
    </location>
</feature>
<evidence type="ECO:0000313" key="9">
    <source>
        <dbReference type="EMBL" id="KAK4451983.1"/>
    </source>
</evidence>
<evidence type="ECO:0000256" key="3">
    <source>
        <dbReference type="ARBA" id="ARBA00022989"/>
    </source>
</evidence>
<feature type="transmembrane region" description="Helical" evidence="7">
    <location>
        <begin position="79"/>
        <end position="97"/>
    </location>
</feature>
<evidence type="ECO:0000259" key="8">
    <source>
        <dbReference type="Pfam" id="PF20684"/>
    </source>
</evidence>
<evidence type="ECO:0000256" key="7">
    <source>
        <dbReference type="SAM" id="Phobius"/>
    </source>
</evidence>
<dbReference type="AlphaFoldDB" id="A0AAV9GUM4"/>
<sequence length="308" mass="33897">MSPSEPDSIAGRLIAASAVWPAVAWHRDDTFIIIALVFAVANSIISGLQTRNGAGHHISNVPATDFARFMKLGSIGGSLTYNLATLFIKLSLLSLFLRFSRGLVLRGVIYLLMLITLGYTVANAFIWTYLCTPMAAAWDFTVQGSCMDPWPPFVSNGALNVGTDVLILMVAVWVVWEWRVGMMQKVGVGLMMVAGAFVCVVSILRLAVLLRGDGTGDATWEYTTNLIWILCEMYTGIICACLPCLRAFTKHFFPNWIIFRDDFEEQLASRAKFFSNGSARGSASLRRESQESSVEEVKADVRDGSKQV</sequence>
<dbReference type="InterPro" id="IPR049326">
    <property type="entry name" value="Rhodopsin_dom_fungi"/>
</dbReference>
<comment type="subcellular location">
    <subcellularLocation>
        <location evidence="1">Membrane</location>
        <topology evidence="1">Multi-pass membrane protein</topology>
    </subcellularLocation>
</comment>
<keyword evidence="3 7" id="KW-1133">Transmembrane helix</keyword>
<dbReference type="Pfam" id="PF20684">
    <property type="entry name" value="Fung_rhodopsin"/>
    <property type="match status" value="1"/>
</dbReference>
<keyword evidence="10" id="KW-1185">Reference proteome</keyword>
<evidence type="ECO:0000313" key="10">
    <source>
        <dbReference type="Proteomes" id="UP001321760"/>
    </source>
</evidence>
<dbReference type="EMBL" id="MU865926">
    <property type="protein sequence ID" value="KAK4451983.1"/>
    <property type="molecule type" value="Genomic_DNA"/>
</dbReference>
<dbReference type="Proteomes" id="UP001321760">
    <property type="component" value="Unassembled WGS sequence"/>
</dbReference>
<dbReference type="InterPro" id="IPR052337">
    <property type="entry name" value="SAT4-like"/>
</dbReference>
<feature type="transmembrane region" description="Helical" evidence="7">
    <location>
        <begin position="227"/>
        <end position="248"/>
    </location>
</feature>
<evidence type="ECO:0000256" key="6">
    <source>
        <dbReference type="SAM" id="MobiDB-lite"/>
    </source>
</evidence>
<comment type="caution">
    <text evidence="9">The sequence shown here is derived from an EMBL/GenBank/DDBJ whole genome shotgun (WGS) entry which is preliminary data.</text>
</comment>
<feature type="compositionally biased region" description="Basic and acidic residues" evidence="6">
    <location>
        <begin position="285"/>
        <end position="308"/>
    </location>
</feature>
<feature type="transmembrane region" description="Helical" evidence="7">
    <location>
        <begin position="30"/>
        <end position="48"/>
    </location>
</feature>
<reference evidence="9" key="1">
    <citation type="journal article" date="2023" name="Mol. Phylogenet. Evol.">
        <title>Genome-scale phylogeny and comparative genomics of the fungal order Sordariales.</title>
        <authorList>
            <person name="Hensen N."/>
            <person name="Bonometti L."/>
            <person name="Westerberg I."/>
            <person name="Brannstrom I.O."/>
            <person name="Guillou S."/>
            <person name="Cros-Aarteil S."/>
            <person name="Calhoun S."/>
            <person name="Haridas S."/>
            <person name="Kuo A."/>
            <person name="Mondo S."/>
            <person name="Pangilinan J."/>
            <person name="Riley R."/>
            <person name="LaButti K."/>
            <person name="Andreopoulos B."/>
            <person name="Lipzen A."/>
            <person name="Chen C."/>
            <person name="Yan M."/>
            <person name="Daum C."/>
            <person name="Ng V."/>
            <person name="Clum A."/>
            <person name="Steindorff A."/>
            <person name="Ohm R.A."/>
            <person name="Martin F."/>
            <person name="Silar P."/>
            <person name="Natvig D.O."/>
            <person name="Lalanne C."/>
            <person name="Gautier V."/>
            <person name="Ament-Velasquez S.L."/>
            <person name="Kruys A."/>
            <person name="Hutchinson M.I."/>
            <person name="Powell A.J."/>
            <person name="Barry K."/>
            <person name="Miller A.N."/>
            <person name="Grigoriev I.V."/>
            <person name="Debuchy R."/>
            <person name="Gladieux P."/>
            <person name="Hiltunen Thoren M."/>
            <person name="Johannesson H."/>
        </authorList>
    </citation>
    <scope>NUCLEOTIDE SEQUENCE</scope>
    <source>
        <strain evidence="9">PSN243</strain>
    </source>
</reference>
<accession>A0AAV9GUM4</accession>
<dbReference type="PANTHER" id="PTHR33048:SF55">
    <property type="entry name" value="INTEGRAL MEMBRANE PROTEIN"/>
    <property type="match status" value="1"/>
</dbReference>
<keyword evidence="4 7" id="KW-0472">Membrane</keyword>
<gene>
    <name evidence="9" type="ORF">QBC34DRAFT_436238</name>
</gene>
<feature type="domain" description="Rhodopsin" evidence="8">
    <location>
        <begin position="24"/>
        <end position="249"/>
    </location>
</feature>
<name>A0AAV9GUM4_9PEZI</name>
<feature type="transmembrane region" description="Helical" evidence="7">
    <location>
        <begin position="157"/>
        <end position="176"/>
    </location>
</feature>
<evidence type="ECO:0000256" key="4">
    <source>
        <dbReference type="ARBA" id="ARBA00023136"/>
    </source>
</evidence>
<reference evidence="9" key="2">
    <citation type="submission" date="2023-05" db="EMBL/GenBank/DDBJ databases">
        <authorList>
            <consortium name="Lawrence Berkeley National Laboratory"/>
            <person name="Steindorff A."/>
            <person name="Hensen N."/>
            <person name="Bonometti L."/>
            <person name="Westerberg I."/>
            <person name="Brannstrom I.O."/>
            <person name="Guillou S."/>
            <person name="Cros-Aarteil S."/>
            <person name="Calhoun S."/>
            <person name="Haridas S."/>
            <person name="Kuo A."/>
            <person name="Mondo S."/>
            <person name="Pangilinan J."/>
            <person name="Riley R."/>
            <person name="Labutti K."/>
            <person name="Andreopoulos B."/>
            <person name="Lipzen A."/>
            <person name="Chen C."/>
            <person name="Yanf M."/>
            <person name="Daum C."/>
            <person name="Ng V."/>
            <person name="Clum A."/>
            <person name="Ohm R."/>
            <person name="Martin F."/>
            <person name="Silar P."/>
            <person name="Natvig D."/>
            <person name="Lalanne C."/>
            <person name="Gautier V."/>
            <person name="Ament-Velasquez S.L."/>
            <person name="Kruys A."/>
            <person name="Hutchinson M.I."/>
            <person name="Powell A.J."/>
            <person name="Barry K."/>
            <person name="Miller A.N."/>
            <person name="Grigoriev I.V."/>
            <person name="Debuchy R."/>
            <person name="Gladieux P."/>
            <person name="Thoren M.H."/>
            <person name="Johannesson H."/>
        </authorList>
    </citation>
    <scope>NUCLEOTIDE SEQUENCE</scope>
    <source>
        <strain evidence="9">PSN243</strain>
    </source>
</reference>
<dbReference type="GO" id="GO:0016020">
    <property type="term" value="C:membrane"/>
    <property type="evidence" value="ECO:0007669"/>
    <property type="project" value="UniProtKB-SubCell"/>
</dbReference>
<organism evidence="9 10">
    <name type="scientific">Podospora aff. communis PSN243</name>
    <dbReference type="NCBI Taxonomy" id="3040156"/>
    <lineage>
        <taxon>Eukaryota</taxon>
        <taxon>Fungi</taxon>
        <taxon>Dikarya</taxon>
        <taxon>Ascomycota</taxon>
        <taxon>Pezizomycotina</taxon>
        <taxon>Sordariomycetes</taxon>
        <taxon>Sordariomycetidae</taxon>
        <taxon>Sordariales</taxon>
        <taxon>Podosporaceae</taxon>
        <taxon>Podospora</taxon>
    </lineage>
</organism>
<feature type="transmembrane region" description="Helical" evidence="7">
    <location>
        <begin position="188"/>
        <end position="207"/>
    </location>
</feature>